<evidence type="ECO:0000313" key="13">
    <source>
        <dbReference type="Proteomes" id="UP000826271"/>
    </source>
</evidence>
<dbReference type="GO" id="GO:0046983">
    <property type="term" value="F:protein dimerization activity"/>
    <property type="evidence" value="ECO:0007669"/>
    <property type="project" value="InterPro"/>
</dbReference>
<evidence type="ECO:0000313" key="12">
    <source>
        <dbReference type="EMBL" id="KAG8365031.1"/>
    </source>
</evidence>
<dbReference type="GO" id="GO:0008017">
    <property type="term" value="F:microtubule binding"/>
    <property type="evidence" value="ECO:0007669"/>
    <property type="project" value="InterPro"/>
</dbReference>
<protein>
    <recommendedName>
        <fullName evidence="11">MADS-box domain-containing protein</fullName>
    </recommendedName>
</protein>
<evidence type="ECO:0000256" key="1">
    <source>
        <dbReference type="ARBA" id="ARBA00004123"/>
    </source>
</evidence>
<dbReference type="PRINTS" id="PR00404">
    <property type="entry name" value="MADSDOMAIN"/>
</dbReference>
<keyword evidence="7" id="KW-0804">Transcription</keyword>
<keyword evidence="3" id="KW-0547">Nucleotide-binding</keyword>
<evidence type="ECO:0000256" key="2">
    <source>
        <dbReference type="ARBA" id="ARBA00022701"/>
    </source>
</evidence>
<name>A0AAV6W451_9LAMI</name>
<evidence type="ECO:0000256" key="5">
    <source>
        <dbReference type="ARBA" id="ARBA00023015"/>
    </source>
</evidence>
<feature type="region of interest" description="Disordered" evidence="10">
    <location>
        <begin position="76"/>
        <end position="97"/>
    </location>
</feature>
<gene>
    <name evidence="12" type="ORF">BUALT_Bualt18G0060700</name>
</gene>
<dbReference type="SUPFAM" id="SSF55455">
    <property type="entry name" value="SRF-like"/>
    <property type="match status" value="1"/>
</dbReference>
<dbReference type="InterPro" id="IPR002100">
    <property type="entry name" value="TF_MADSbox"/>
</dbReference>
<dbReference type="SMART" id="SM00432">
    <property type="entry name" value="MADS"/>
    <property type="match status" value="1"/>
</dbReference>
<dbReference type="EMBL" id="WHWC01000018">
    <property type="protein sequence ID" value="KAG8365031.1"/>
    <property type="molecule type" value="Genomic_DNA"/>
</dbReference>
<comment type="caution">
    <text evidence="12">The sequence shown here is derived from an EMBL/GenBank/DDBJ whole genome shotgun (WGS) entry which is preliminary data.</text>
</comment>
<evidence type="ECO:0000256" key="8">
    <source>
        <dbReference type="ARBA" id="ARBA00023175"/>
    </source>
</evidence>
<evidence type="ECO:0000256" key="4">
    <source>
        <dbReference type="ARBA" id="ARBA00022840"/>
    </source>
</evidence>
<dbReference type="GO" id="GO:0007018">
    <property type="term" value="P:microtubule-based movement"/>
    <property type="evidence" value="ECO:0007669"/>
    <property type="project" value="InterPro"/>
</dbReference>
<evidence type="ECO:0000256" key="6">
    <source>
        <dbReference type="ARBA" id="ARBA00023125"/>
    </source>
</evidence>
<evidence type="ECO:0000256" key="9">
    <source>
        <dbReference type="ARBA" id="ARBA00023242"/>
    </source>
</evidence>
<dbReference type="AlphaFoldDB" id="A0AAV6W451"/>
<dbReference type="InterPro" id="IPR036961">
    <property type="entry name" value="Kinesin_motor_dom_sf"/>
</dbReference>
<dbReference type="Gene3D" id="3.40.1810.10">
    <property type="entry name" value="Transcription factor, MADS-box"/>
    <property type="match status" value="1"/>
</dbReference>
<dbReference type="GO" id="GO:0003777">
    <property type="term" value="F:microtubule motor activity"/>
    <property type="evidence" value="ECO:0007669"/>
    <property type="project" value="InterPro"/>
</dbReference>
<keyword evidence="5" id="KW-0805">Transcription regulation</keyword>
<dbReference type="GO" id="GO:0005874">
    <property type="term" value="C:microtubule"/>
    <property type="evidence" value="ECO:0007669"/>
    <property type="project" value="UniProtKB-KW"/>
</dbReference>
<keyword evidence="6" id="KW-0238">DNA-binding</keyword>
<dbReference type="GO" id="GO:0005524">
    <property type="term" value="F:ATP binding"/>
    <property type="evidence" value="ECO:0007669"/>
    <property type="project" value="UniProtKB-KW"/>
</dbReference>
<dbReference type="PRINTS" id="PR00380">
    <property type="entry name" value="KINESINHEAVY"/>
</dbReference>
<proteinExistence type="predicted"/>
<evidence type="ECO:0000256" key="3">
    <source>
        <dbReference type="ARBA" id="ARBA00022741"/>
    </source>
</evidence>
<evidence type="ECO:0000256" key="10">
    <source>
        <dbReference type="SAM" id="MobiDB-lite"/>
    </source>
</evidence>
<dbReference type="SUPFAM" id="SSF52540">
    <property type="entry name" value="P-loop containing nucleoside triphosphate hydrolases"/>
    <property type="match status" value="1"/>
</dbReference>
<dbReference type="Proteomes" id="UP000826271">
    <property type="component" value="Unassembled WGS sequence"/>
</dbReference>
<dbReference type="InterPro" id="IPR001752">
    <property type="entry name" value="Kinesin_motor_dom"/>
</dbReference>
<keyword evidence="4" id="KW-0067">ATP-binding</keyword>
<keyword evidence="9" id="KW-0539">Nucleus</keyword>
<organism evidence="12 13">
    <name type="scientific">Buddleja alternifolia</name>
    <dbReference type="NCBI Taxonomy" id="168488"/>
    <lineage>
        <taxon>Eukaryota</taxon>
        <taxon>Viridiplantae</taxon>
        <taxon>Streptophyta</taxon>
        <taxon>Embryophyta</taxon>
        <taxon>Tracheophyta</taxon>
        <taxon>Spermatophyta</taxon>
        <taxon>Magnoliopsida</taxon>
        <taxon>eudicotyledons</taxon>
        <taxon>Gunneridae</taxon>
        <taxon>Pentapetalae</taxon>
        <taxon>asterids</taxon>
        <taxon>lamiids</taxon>
        <taxon>Lamiales</taxon>
        <taxon>Scrophulariaceae</taxon>
        <taxon>Buddlejeae</taxon>
        <taxon>Buddleja</taxon>
    </lineage>
</organism>
<dbReference type="InterPro" id="IPR027640">
    <property type="entry name" value="Kinesin-like_fam"/>
</dbReference>
<sequence length="296" mass="32868">MRRKVEIKLINDKLKRHTTFTKRRQGLVKKTKALCDLCDAVAAVIVFSDAGNAFFFGHPDVEEIVDRYLADHSSTLTTEGESSGASDAAQLTKAEERRGEAIRSRRFDFGDEDLGISEVDEIAAAMKELKTMLSAARNASAAAAVENIPSTDQQVQGVVNLIDLASSDRLSKSGSTGDRLKETQKDEHVPFRNSKLTYLLQITDEVILDLLALWFGFYYCSFIDRKQSTVPFFPSCSALLRWRFKDPNVCDVSPDHSSVGESLCSLRFAARVKTCEIGVPRHRTNLRSSDSHLSIG</sequence>
<keyword evidence="8" id="KW-0505">Motor protein</keyword>
<dbReference type="Pfam" id="PF00319">
    <property type="entry name" value="SRF-TF"/>
    <property type="match status" value="1"/>
</dbReference>
<evidence type="ECO:0000259" key="11">
    <source>
        <dbReference type="PROSITE" id="PS50066"/>
    </source>
</evidence>
<dbReference type="GO" id="GO:0003677">
    <property type="term" value="F:DNA binding"/>
    <property type="evidence" value="ECO:0007669"/>
    <property type="project" value="UniProtKB-KW"/>
</dbReference>
<evidence type="ECO:0000256" key="7">
    <source>
        <dbReference type="ARBA" id="ARBA00023163"/>
    </source>
</evidence>
<keyword evidence="2" id="KW-0493">Microtubule</keyword>
<dbReference type="SMART" id="SM00129">
    <property type="entry name" value="KISc"/>
    <property type="match status" value="1"/>
</dbReference>
<dbReference type="PANTHER" id="PTHR47972:SF45">
    <property type="entry name" value="PROTEIN CLARET SEGREGATIONAL"/>
    <property type="match status" value="1"/>
</dbReference>
<dbReference type="PROSITE" id="PS50066">
    <property type="entry name" value="MADS_BOX_2"/>
    <property type="match status" value="1"/>
</dbReference>
<comment type="subcellular location">
    <subcellularLocation>
        <location evidence="1">Nucleus</location>
    </subcellularLocation>
</comment>
<accession>A0AAV6W451</accession>
<dbReference type="Gene3D" id="3.40.850.10">
    <property type="entry name" value="Kinesin motor domain"/>
    <property type="match status" value="1"/>
</dbReference>
<dbReference type="InterPro" id="IPR027417">
    <property type="entry name" value="P-loop_NTPase"/>
</dbReference>
<dbReference type="GO" id="GO:0005634">
    <property type="term" value="C:nucleus"/>
    <property type="evidence" value="ECO:0007669"/>
    <property type="project" value="UniProtKB-SubCell"/>
</dbReference>
<feature type="domain" description="MADS-box" evidence="11">
    <location>
        <begin position="1"/>
        <end position="60"/>
    </location>
</feature>
<dbReference type="PANTHER" id="PTHR47972">
    <property type="entry name" value="KINESIN-LIKE PROTEIN KLP-3"/>
    <property type="match status" value="1"/>
</dbReference>
<keyword evidence="13" id="KW-1185">Reference proteome</keyword>
<dbReference type="InterPro" id="IPR036879">
    <property type="entry name" value="TF_MADSbox_sf"/>
</dbReference>
<reference evidence="12" key="1">
    <citation type="submission" date="2019-10" db="EMBL/GenBank/DDBJ databases">
        <authorList>
            <person name="Zhang R."/>
            <person name="Pan Y."/>
            <person name="Wang J."/>
            <person name="Ma R."/>
            <person name="Yu S."/>
        </authorList>
    </citation>
    <scope>NUCLEOTIDE SEQUENCE</scope>
    <source>
        <strain evidence="12">LA-IB0</strain>
        <tissue evidence="12">Leaf</tissue>
    </source>
</reference>
<feature type="compositionally biased region" description="Low complexity" evidence="10">
    <location>
        <begin position="76"/>
        <end position="86"/>
    </location>
</feature>